<feature type="transmembrane region" description="Helical" evidence="1">
    <location>
        <begin position="317"/>
        <end position="335"/>
    </location>
</feature>
<sequence length="353" mass="37151">MTREHRLGLLRSLMAGAAGGGLLDLIGMPLAWLVGPILGNLLLLAGGHAVWIPGPLRAFSLGVIGLVMGGMVTPDLMDRLMQWHLSVLILVAGVTVSTLLVARWYRRCGFDAPSAWLSAMPGGMAAMVAIADSAGGNLQRVSISQSLRVLTVICVLPPLFVLFGRGGEGTVVTVIEGGGFSNAWMLLMIPLLVPLGIRLGISAAPLLMPLMFSAALSATDLARFEVPAWTMNLALLCLGCSIGAKFGVFSLKTLVANARITLVATLMAIGILAVFAEMIHQTTGVGREVALLALAPGGMAEMSALAVVLGLDPLFVAFHQLLRVIGLMVLAPYISRRMTMAKPASKEKRGRER</sequence>
<keyword evidence="1" id="KW-0812">Transmembrane</keyword>
<dbReference type="PANTHER" id="PTHR38457:SF1">
    <property type="entry name" value="REGULATOR ABRB-RELATED"/>
    <property type="match status" value="1"/>
</dbReference>
<reference evidence="2 3" key="1">
    <citation type="journal article" date="2021" name="Front. Microbiol.">
        <title>Aerobic Denitrification and Heterotrophic Sulfur Oxidation in the Genus Halomonas Revealed by Six Novel Species Characterizations and Genome-Based Analysis.</title>
        <authorList>
            <person name="Wang L."/>
            <person name="Shao Z."/>
        </authorList>
    </citation>
    <scope>NUCLEOTIDE SEQUENCE [LARGE SCALE GENOMIC DNA]</scope>
    <source>
        <strain evidence="2 3">MCCC 1A11058</strain>
    </source>
</reference>
<accession>A0ABS9ANL6</accession>
<keyword evidence="3" id="KW-1185">Reference proteome</keyword>
<proteinExistence type="predicted"/>
<gene>
    <name evidence="2" type="ORF">HOP59_03375</name>
</gene>
<dbReference type="PIRSF" id="PIRSF038991">
    <property type="entry name" value="Protein_AbrB"/>
    <property type="match status" value="1"/>
</dbReference>
<protein>
    <submittedName>
        <fullName evidence="2">AbrB family transcriptional regulator</fullName>
    </submittedName>
</protein>
<feature type="transmembrane region" description="Helical" evidence="1">
    <location>
        <begin position="229"/>
        <end position="248"/>
    </location>
</feature>
<feature type="transmembrane region" description="Helical" evidence="1">
    <location>
        <begin position="260"/>
        <end position="279"/>
    </location>
</feature>
<evidence type="ECO:0000313" key="2">
    <source>
        <dbReference type="EMBL" id="MCE8023168.1"/>
    </source>
</evidence>
<feature type="transmembrane region" description="Helical" evidence="1">
    <location>
        <begin position="147"/>
        <end position="164"/>
    </location>
</feature>
<name>A0ABS9ANL6_9GAMM</name>
<comment type="caution">
    <text evidence="2">The sequence shown here is derived from an EMBL/GenBank/DDBJ whole genome shotgun (WGS) entry which is preliminary data.</text>
</comment>
<feature type="transmembrane region" description="Helical" evidence="1">
    <location>
        <begin position="291"/>
        <end position="311"/>
    </location>
</feature>
<evidence type="ECO:0000313" key="3">
    <source>
        <dbReference type="Proteomes" id="UP001320272"/>
    </source>
</evidence>
<keyword evidence="1" id="KW-0472">Membrane</keyword>
<dbReference type="InterPro" id="IPR007820">
    <property type="entry name" value="AbrB_fam"/>
</dbReference>
<dbReference type="InterPro" id="IPR017516">
    <property type="entry name" value="AbrB_dup"/>
</dbReference>
<feature type="transmembrane region" description="Helical" evidence="1">
    <location>
        <begin position="85"/>
        <end position="104"/>
    </location>
</feature>
<keyword evidence="1" id="KW-1133">Transmembrane helix</keyword>
<dbReference type="Proteomes" id="UP001320272">
    <property type="component" value="Unassembled WGS sequence"/>
</dbReference>
<dbReference type="Pfam" id="PF05145">
    <property type="entry name" value="AbrB"/>
    <property type="match status" value="1"/>
</dbReference>
<dbReference type="PANTHER" id="PTHR38457">
    <property type="entry name" value="REGULATOR ABRB-RELATED"/>
    <property type="match status" value="1"/>
</dbReference>
<feature type="transmembrane region" description="Helical" evidence="1">
    <location>
        <begin position="54"/>
        <end position="73"/>
    </location>
</feature>
<feature type="transmembrane region" description="Helical" evidence="1">
    <location>
        <begin position="116"/>
        <end position="135"/>
    </location>
</feature>
<feature type="transmembrane region" description="Helical" evidence="1">
    <location>
        <begin position="12"/>
        <end position="34"/>
    </location>
</feature>
<dbReference type="EMBL" id="JABFTV010000002">
    <property type="protein sequence ID" value="MCE8023168.1"/>
    <property type="molecule type" value="Genomic_DNA"/>
</dbReference>
<organism evidence="2 3">
    <name type="scientific">Billgrantia aerodenitrificans</name>
    <dbReference type="NCBI Taxonomy" id="2733483"/>
    <lineage>
        <taxon>Bacteria</taxon>
        <taxon>Pseudomonadati</taxon>
        <taxon>Pseudomonadota</taxon>
        <taxon>Gammaproteobacteria</taxon>
        <taxon>Oceanospirillales</taxon>
        <taxon>Halomonadaceae</taxon>
        <taxon>Billgrantia</taxon>
    </lineage>
</organism>
<dbReference type="NCBIfam" id="TIGR03082">
    <property type="entry name" value="Gneg_AbrB_dup"/>
    <property type="match status" value="1"/>
</dbReference>
<evidence type="ECO:0000256" key="1">
    <source>
        <dbReference type="SAM" id="Phobius"/>
    </source>
</evidence>
<feature type="transmembrane region" description="Helical" evidence="1">
    <location>
        <begin position="184"/>
        <end position="208"/>
    </location>
</feature>